<feature type="compositionally biased region" description="Polar residues" evidence="1">
    <location>
        <begin position="1"/>
        <end position="11"/>
    </location>
</feature>
<sequence length="26" mass="2823">MSTYSGTSLLEQATGEGRDRPLRLAL</sequence>
<dbReference type="EMBL" id="CADCWM010000329">
    <property type="protein sequence ID" value="CAA9553678.1"/>
    <property type="molecule type" value="Genomic_DNA"/>
</dbReference>
<name>A0A6J4UL93_9BACT</name>
<organism evidence="2">
    <name type="scientific">uncultured Thermomicrobiales bacterium</name>
    <dbReference type="NCBI Taxonomy" id="1645740"/>
    <lineage>
        <taxon>Bacteria</taxon>
        <taxon>Pseudomonadati</taxon>
        <taxon>Thermomicrobiota</taxon>
        <taxon>Thermomicrobia</taxon>
        <taxon>Thermomicrobiales</taxon>
        <taxon>environmental samples</taxon>
    </lineage>
</organism>
<feature type="region of interest" description="Disordered" evidence="1">
    <location>
        <begin position="1"/>
        <end position="26"/>
    </location>
</feature>
<dbReference type="AlphaFoldDB" id="A0A6J4UL93"/>
<gene>
    <name evidence="2" type="ORF">AVDCRST_MAG88-946</name>
</gene>
<evidence type="ECO:0000313" key="2">
    <source>
        <dbReference type="EMBL" id="CAA9553678.1"/>
    </source>
</evidence>
<feature type="compositionally biased region" description="Basic and acidic residues" evidence="1">
    <location>
        <begin position="16"/>
        <end position="26"/>
    </location>
</feature>
<protein>
    <submittedName>
        <fullName evidence="2">Uncharacterized protein</fullName>
    </submittedName>
</protein>
<evidence type="ECO:0000256" key="1">
    <source>
        <dbReference type="SAM" id="MobiDB-lite"/>
    </source>
</evidence>
<feature type="non-terminal residue" evidence="2">
    <location>
        <position position="26"/>
    </location>
</feature>
<accession>A0A6J4UL93</accession>
<proteinExistence type="predicted"/>
<reference evidence="2" key="1">
    <citation type="submission" date="2020-02" db="EMBL/GenBank/DDBJ databases">
        <authorList>
            <person name="Meier V. D."/>
        </authorList>
    </citation>
    <scope>NUCLEOTIDE SEQUENCE</scope>
    <source>
        <strain evidence="2">AVDCRST_MAG88</strain>
    </source>
</reference>